<proteinExistence type="predicted"/>
<keyword evidence="2" id="KW-1185">Reference proteome</keyword>
<evidence type="ECO:0000313" key="1">
    <source>
        <dbReference type="EMBL" id="KAK0457526.1"/>
    </source>
</evidence>
<gene>
    <name evidence="1" type="ORF">EV420DRAFT_1643860</name>
</gene>
<protein>
    <submittedName>
        <fullName evidence="1">Uncharacterized protein</fullName>
    </submittedName>
</protein>
<dbReference type="Proteomes" id="UP001175211">
    <property type="component" value="Unassembled WGS sequence"/>
</dbReference>
<name>A0AA39KCV5_ARMTA</name>
<dbReference type="RefSeq" id="XP_060329838.1">
    <property type="nucleotide sequence ID" value="XM_060477563.1"/>
</dbReference>
<sequence length="193" mass="22023">MPSLWNIQANQLASLNFLYVTGRAEGHIGLVAQKIMFLQDRLPTTYLTGYILVRDGLPIRKRPSTSDQRNPYSPSVPHFAEGSAPILRFNEDHRQQLPSNVLSSAARSSLPFPWNPPADQSHHLPSYYPRLFRVDRSLGLCTSFNDCIRTWTVSTEVLVTLMRKVAECHRAVGGVRWWDDMRPSLTMPGFYCY</sequence>
<dbReference type="AlphaFoldDB" id="A0AA39KCV5"/>
<accession>A0AA39KCV5</accession>
<dbReference type="EMBL" id="JAUEPS010000021">
    <property type="protein sequence ID" value="KAK0457526.1"/>
    <property type="molecule type" value="Genomic_DNA"/>
</dbReference>
<evidence type="ECO:0000313" key="2">
    <source>
        <dbReference type="Proteomes" id="UP001175211"/>
    </source>
</evidence>
<organism evidence="1 2">
    <name type="scientific">Armillaria tabescens</name>
    <name type="common">Ringless honey mushroom</name>
    <name type="synonym">Agaricus tabescens</name>
    <dbReference type="NCBI Taxonomy" id="1929756"/>
    <lineage>
        <taxon>Eukaryota</taxon>
        <taxon>Fungi</taxon>
        <taxon>Dikarya</taxon>
        <taxon>Basidiomycota</taxon>
        <taxon>Agaricomycotina</taxon>
        <taxon>Agaricomycetes</taxon>
        <taxon>Agaricomycetidae</taxon>
        <taxon>Agaricales</taxon>
        <taxon>Marasmiineae</taxon>
        <taxon>Physalacriaceae</taxon>
        <taxon>Desarmillaria</taxon>
    </lineage>
</organism>
<dbReference type="GeneID" id="85361111"/>
<comment type="caution">
    <text evidence="1">The sequence shown here is derived from an EMBL/GenBank/DDBJ whole genome shotgun (WGS) entry which is preliminary data.</text>
</comment>
<reference evidence="1" key="1">
    <citation type="submission" date="2023-06" db="EMBL/GenBank/DDBJ databases">
        <authorList>
            <consortium name="Lawrence Berkeley National Laboratory"/>
            <person name="Ahrendt S."/>
            <person name="Sahu N."/>
            <person name="Indic B."/>
            <person name="Wong-Bajracharya J."/>
            <person name="Merenyi Z."/>
            <person name="Ke H.-M."/>
            <person name="Monk M."/>
            <person name="Kocsube S."/>
            <person name="Drula E."/>
            <person name="Lipzen A."/>
            <person name="Balint B."/>
            <person name="Henrissat B."/>
            <person name="Andreopoulos B."/>
            <person name="Martin F.M."/>
            <person name="Harder C.B."/>
            <person name="Rigling D."/>
            <person name="Ford K.L."/>
            <person name="Foster G.D."/>
            <person name="Pangilinan J."/>
            <person name="Papanicolaou A."/>
            <person name="Barry K."/>
            <person name="LaButti K."/>
            <person name="Viragh M."/>
            <person name="Koriabine M."/>
            <person name="Yan M."/>
            <person name="Riley R."/>
            <person name="Champramary S."/>
            <person name="Plett K.L."/>
            <person name="Tsai I.J."/>
            <person name="Slot J."/>
            <person name="Sipos G."/>
            <person name="Plett J."/>
            <person name="Nagy L.G."/>
            <person name="Grigoriev I.V."/>
        </authorList>
    </citation>
    <scope>NUCLEOTIDE SEQUENCE</scope>
    <source>
        <strain evidence="1">CCBAS 213</strain>
    </source>
</reference>